<keyword evidence="3" id="KW-1185">Reference proteome</keyword>
<dbReference type="Gene3D" id="3.60.15.10">
    <property type="entry name" value="Ribonuclease Z/Hydroxyacylglutathione hydrolase-like"/>
    <property type="match status" value="1"/>
</dbReference>
<dbReference type="CDD" id="cd02116">
    <property type="entry name" value="ACT"/>
    <property type="match status" value="1"/>
</dbReference>
<dbReference type="RefSeq" id="WP_080065299.1">
    <property type="nucleotide sequence ID" value="NZ_MZGX01000019.1"/>
</dbReference>
<feature type="domain" description="Metallo-beta-lactamase" evidence="1">
    <location>
        <begin position="248"/>
        <end position="478"/>
    </location>
</feature>
<evidence type="ECO:0000259" key="1">
    <source>
        <dbReference type="SMART" id="SM00849"/>
    </source>
</evidence>
<name>A0A1V4SH94_RUMHU</name>
<dbReference type="Proteomes" id="UP000191554">
    <property type="component" value="Unassembled WGS sequence"/>
</dbReference>
<dbReference type="SUPFAM" id="SSF56281">
    <property type="entry name" value="Metallo-hydrolase/oxidoreductase"/>
    <property type="match status" value="1"/>
</dbReference>
<dbReference type="Pfam" id="PF00753">
    <property type="entry name" value="Lactamase_B"/>
    <property type="match status" value="1"/>
</dbReference>
<comment type="caution">
    <text evidence="2">The sequence shown here is derived from an EMBL/GenBank/DDBJ whole genome shotgun (WGS) entry which is preliminary data.</text>
</comment>
<reference evidence="2 3" key="1">
    <citation type="submission" date="2017-03" db="EMBL/GenBank/DDBJ databases">
        <title>Genome sequence of Clostridium hungatei DSM 14427.</title>
        <authorList>
            <person name="Poehlein A."/>
            <person name="Daniel R."/>
        </authorList>
    </citation>
    <scope>NUCLEOTIDE SEQUENCE [LARGE SCALE GENOMIC DNA]</scope>
    <source>
        <strain evidence="2 3">DSM 14427</strain>
    </source>
</reference>
<organism evidence="2 3">
    <name type="scientific">Ruminiclostridium hungatei</name>
    <name type="common">Clostridium hungatei</name>
    <dbReference type="NCBI Taxonomy" id="48256"/>
    <lineage>
        <taxon>Bacteria</taxon>
        <taxon>Bacillati</taxon>
        <taxon>Bacillota</taxon>
        <taxon>Clostridia</taxon>
        <taxon>Eubacteriales</taxon>
        <taxon>Oscillospiraceae</taxon>
        <taxon>Ruminiclostridium</taxon>
    </lineage>
</organism>
<evidence type="ECO:0000313" key="3">
    <source>
        <dbReference type="Proteomes" id="UP000191554"/>
    </source>
</evidence>
<dbReference type="InterPro" id="IPR036866">
    <property type="entry name" value="RibonucZ/Hydroxyglut_hydro"/>
</dbReference>
<sequence length="500" mass="56396">MPRRTYVTNMPDKTGAFMLATKIIARHNGNIVRVSYNKAVDLHTLFIDVEAQEDKLALIAGELGSVGYLNEKISETRVVVVNIKIPDKPSSVLPILRILDRYGINISYINSSSNNTEFQDFKMGLLIENPGIIKLLLEEISESYQIDIVDYDDAENSLDNTIFYIRLANEMQKLMHLSTETTMEFIAESNRIWQVHQEKGENPKKVFEYIRRFANFISLHRDGNFKADIEKVKISPQVTLYNIQPPCGSNTYVLEAENELVLVDTGYTIYQGEIFEIFSKLFGDWQAKLKRVYISHADVDHCGLLAKLGNTEICVNRKSAENLKRQYLGIPDYREHNEVGLGYSKLSRIISGYIPPDTENFTILDRGDIPEEHRELLHIGDFSVADLDFEVLEGSGGHVYGEMVFVNRKFGVAFTGDLLVNISGFSPERAEFNSLAPYLMNSVNSDSAKATEMRRQILSLAEEAGEAVQKPCMICGGHGPLSIIVNHRLQKMPGVENVAL</sequence>
<dbReference type="SMART" id="SM00849">
    <property type="entry name" value="Lactamase_B"/>
    <property type="match status" value="1"/>
</dbReference>
<protein>
    <submittedName>
        <fullName evidence="2">Metallo-beta-lactamase superfamily protein</fullName>
    </submittedName>
</protein>
<dbReference type="AlphaFoldDB" id="A0A1V4SH94"/>
<dbReference type="InterPro" id="IPR001279">
    <property type="entry name" value="Metallo-B-lactamas"/>
</dbReference>
<gene>
    <name evidence="2" type="ORF">CLHUN_28500</name>
</gene>
<evidence type="ECO:0000313" key="2">
    <source>
        <dbReference type="EMBL" id="OPX43302.1"/>
    </source>
</evidence>
<dbReference type="STRING" id="48256.CLHUN_28500"/>
<dbReference type="EMBL" id="MZGX01000019">
    <property type="protein sequence ID" value="OPX43302.1"/>
    <property type="molecule type" value="Genomic_DNA"/>
</dbReference>
<accession>A0A1V4SH94</accession>
<proteinExistence type="predicted"/>
<dbReference type="OrthoDB" id="9762152at2"/>